<reference evidence="3" key="2">
    <citation type="submission" date="2023-01" db="EMBL/GenBank/DDBJ databases">
        <title>Draft genome sequence of Sneathiella chinensis strain NBRC 103408.</title>
        <authorList>
            <person name="Sun Q."/>
            <person name="Mori K."/>
        </authorList>
    </citation>
    <scope>NUCLEOTIDE SEQUENCE</scope>
    <source>
        <strain evidence="3">NBRC 103408</strain>
    </source>
</reference>
<sequence>MIFRPRFWIRLLLGLSIIWTGGFLYYISQVNGYSGANRGTADGIVILTGTPARLKLGFELLNSGTGKRLLISGVNAKVTRNELQRVLGESNNIMDCCVDLGRLAKDTVGNAYEASLWASEHGFEALLVVTSAYHMPRSLVEMKRQMPDKTLVAYVPEVDSPTLTGWWRRPAALYVLSGEFNKYIVSLLRARLEGLAMDGDPK</sequence>
<evidence type="ECO:0000256" key="1">
    <source>
        <dbReference type="SAM" id="Phobius"/>
    </source>
</evidence>
<dbReference type="RefSeq" id="WP_169559323.1">
    <property type="nucleotide sequence ID" value="NZ_BSNF01000001.1"/>
</dbReference>
<feature type="transmembrane region" description="Helical" evidence="1">
    <location>
        <begin position="7"/>
        <end position="27"/>
    </location>
</feature>
<accession>A0ABQ5U0W7</accession>
<protein>
    <recommendedName>
        <fullName evidence="2">DUF218 domain-containing protein</fullName>
    </recommendedName>
</protein>
<name>A0ABQ5U0W7_9PROT</name>
<evidence type="ECO:0000313" key="4">
    <source>
        <dbReference type="Proteomes" id="UP001161409"/>
    </source>
</evidence>
<comment type="caution">
    <text evidence="3">The sequence shown here is derived from an EMBL/GenBank/DDBJ whole genome shotgun (WGS) entry which is preliminary data.</text>
</comment>
<keyword evidence="1" id="KW-0812">Transmembrane</keyword>
<keyword evidence="1" id="KW-1133">Transmembrane helix</keyword>
<dbReference type="Pfam" id="PF02698">
    <property type="entry name" value="DUF218"/>
    <property type="match status" value="1"/>
</dbReference>
<evidence type="ECO:0000259" key="2">
    <source>
        <dbReference type="Pfam" id="PF02698"/>
    </source>
</evidence>
<dbReference type="CDD" id="cd06259">
    <property type="entry name" value="YdcF-like"/>
    <property type="match status" value="1"/>
</dbReference>
<proteinExistence type="predicted"/>
<evidence type="ECO:0000313" key="3">
    <source>
        <dbReference type="EMBL" id="GLQ05315.1"/>
    </source>
</evidence>
<keyword evidence="4" id="KW-1185">Reference proteome</keyword>
<reference evidence="3" key="1">
    <citation type="journal article" date="2014" name="Int. J. Syst. Evol. Microbiol.">
        <title>Complete genome of a new Firmicutes species belonging to the dominant human colonic microbiota ('Ruminococcus bicirculans') reveals two chromosomes and a selective capacity to utilize plant glucans.</title>
        <authorList>
            <consortium name="NISC Comparative Sequencing Program"/>
            <person name="Wegmann U."/>
            <person name="Louis P."/>
            <person name="Goesmann A."/>
            <person name="Henrissat B."/>
            <person name="Duncan S.H."/>
            <person name="Flint H.J."/>
        </authorList>
    </citation>
    <scope>NUCLEOTIDE SEQUENCE</scope>
    <source>
        <strain evidence="3">NBRC 103408</strain>
    </source>
</reference>
<keyword evidence="1" id="KW-0472">Membrane</keyword>
<gene>
    <name evidence="3" type="ORF">GCM10007924_05360</name>
</gene>
<feature type="domain" description="DUF218" evidence="2">
    <location>
        <begin position="42"/>
        <end position="151"/>
    </location>
</feature>
<dbReference type="EMBL" id="BSNF01000001">
    <property type="protein sequence ID" value="GLQ05315.1"/>
    <property type="molecule type" value="Genomic_DNA"/>
</dbReference>
<dbReference type="InterPro" id="IPR003848">
    <property type="entry name" value="DUF218"/>
</dbReference>
<organism evidence="3 4">
    <name type="scientific">Sneathiella chinensis</name>
    <dbReference type="NCBI Taxonomy" id="349750"/>
    <lineage>
        <taxon>Bacteria</taxon>
        <taxon>Pseudomonadati</taxon>
        <taxon>Pseudomonadota</taxon>
        <taxon>Alphaproteobacteria</taxon>
        <taxon>Sneathiellales</taxon>
        <taxon>Sneathiellaceae</taxon>
        <taxon>Sneathiella</taxon>
    </lineage>
</organism>
<dbReference type="Proteomes" id="UP001161409">
    <property type="component" value="Unassembled WGS sequence"/>
</dbReference>